<dbReference type="SUPFAM" id="SSF89550">
    <property type="entry name" value="PHP domain-like"/>
    <property type="match status" value="1"/>
</dbReference>
<evidence type="ECO:0000256" key="3">
    <source>
        <dbReference type="ARBA" id="ARBA00013085"/>
    </source>
</evidence>
<dbReference type="OrthoDB" id="9775255at2"/>
<proteinExistence type="inferred from homology"/>
<gene>
    <name evidence="10" type="primary">hisK_2</name>
    <name evidence="10" type="ORF">CLTHE_18210</name>
</gene>
<dbReference type="Proteomes" id="UP000191448">
    <property type="component" value="Unassembled WGS sequence"/>
</dbReference>
<comment type="caution">
    <text evidence="10">The sequence shown here is derived from an EMBL/GenBank/DDBJ whole genome shotgun (WGS) entry which is preliminary data.</text>
</comment>
<protein>
    <recommendedName>
        <fullName evidence="3 8">Histidinol-phosphatase</fullName>
        <shortName evidence="8">HolPase</shortName>
        <ecNumber evidence="3 8">3.1.3.15</ecNumber>
    </recommendedName>
</protein>
<comment type="catalytic activity">
    <reaction evidence="7 8">
        <text>L-histidinol phosphate + H2O = L-histidinol + phosphate</text>
        <dbReference type="Rhea" id="RHEA:14465"/>
        <dbReference type="ChEBI" id="CHEBI:15377"/>
        <dbReference type="ChEBI" id="CHEBI:43474"/>
        <dbReference type="ChEBI" id="CHEBI:57699"/>
        <dbReference type="ChEBI" id="CHEBI:57980"/>
        <dbReference type="EC" id="3.1.3.15"/>
    </reaction>
</comment>
<evidence type="ECO:0000256" key="4">
    <source>
        <dbReference type="ARBA" id="ARBA00022605"/>
    </source>
</evidence>
<dbReference type="RefSeq" id="WP_080023039.1">
    <property type="nucleotide sequence ID" value="NZ_LTAY01000046.1"/>
</dbReference>
<evidence type="ECO:0000256" key="2">
    <source>
        <dbReference type="ARBA" id="ARBA00009152"/>
    </source>
</evidence>
<dbReference type="GO" id="GO:0004401">
    <property type="term" value="F:histidinol-phosphatase activity"/>
    <property type="evidence" value="ECO:0007669"/>
    <property type="project" value="UniProtKB-UniRule"/>
</dbReference>
<evidence type="ECO:0000256" key="8">
    <source>
        <dbReference type="RuleBase" id="RU366003"/>
    </source>
</evidence>
<name>A0A1V4SUH3_9CLOT</name>
<feature type="domain" description="PHP" evidence="9">
    <location>
        <begin position="5"/>
        <end position="188"/>
    </location>
</feature>
<evidence type="ECO:0000256" key="7">
    <source>
        <dbReference type="ARBA" id="ARBA00049158"/>
    </source>
</evidence>
<dbReference type="GO" id="GO:0005737">
    <property type="term" value="C:cytoplasm"/>
    <property type="evidence" value="ECO:0007669"/>
    <property type="project" value="TreeGrafter"/>
</dbReference>
<sequence>MKTNYHTHNLRCKHATGNVLDYVKMAIEEGYEEIGISDHMPHPGLGIDDKSRMFYDELSSYFSEIDSAKKLIGDKIKIKKGLECEYFEELKWIYKELKEEYKVDYLILGAHFFKHKGNWVYVGWELDHFMLEEYINHVIKSMETGLFKYLAHPDLFFMIYKEWDEYSIKASRRILEAAERLNMPLEININGMKKAKVKCKDGERYPYPHKEFWKLSKEYKVKRIIGVDAHNPKDLKDYKKGLDFAKELDLETIDRLEI</sequence>
<dbReference type="UniPathway" id="UPA00031">
    <property type="reaction ID" value="UER00013"/>
</dbReference>
<organism evidence="10 11">
    <name type="scientific">Clostridium thermobutyricum DSM 4928</name>
    <dbReference type="NCBI Taxonomy" id="1121339"/>
    <lineage>
        <taxon>Bacteria</taxon>
        <taxon>Bacillati</taxon>
        <taxon>Bacillota</taxon>
        <taxon>Clostridia</taxon>
        <taxon>Eubacteriales</taxon>
        <taxon>Clostridiaceae</taxon>
        <taxon>Clostridium</taxon>
    </lineage>
</organism>
<comment type="similarity">
    <text evidence="2 8">Belongs to the PHP hydrolase family. HisK subfamily.</text>
</comment>
<comment type="pathway">
    <text evidence="1 8">Amino-acid biosynthesis; L-histidine biosynthesis; L-histidine from 5-phospho-alpha-D-ribose 1-diphosphate: step 8/9.</text>
</comment>
<dbReference type="CDD" id="cd12110">
    <property type="entry name" value="PHP_HisPPase_Hisj_like"/>
    <property type="match status" value="1"/>
</dbReference>
<dbReference type="InterPro" id="IPR016195">
    <property type="entry name" value="Pol/histidinol_Pase-like"/>
</dbReference>
<keyword evidence="4 8" id="KW-0028">Amino-acid biosynthesis</keyword>
<dbReference type="NCBIfam" id="TIGR01856">
    <property type="entry name" value="hisJ_fam"/>
    <property type="match status" value="1"/>
</dbReference>
<dbReference type="EMBL" id="LTAY01000046">
    <property type="protein sequence ID" value="OPX47516.1"/>
    <property type="molecule type" value="Genomic_DNA"/>
</dbReference>
<dbReference type="Gene3D" id="3.20.20.140">
    <property type="entry name" value="Metal-dependent hydrolases"/>
    <property type="match status" value="1"/>
</dbReference>
<reference evidence="10 11" key="1">
    <citation type="submission" date="2016-02" db="EMBL/GenBank/DDBJ databases">
        <title>Genome sequence of Clostridium thermobutyricum DSM 4928.</title>
        <authorList>
            <person name="Poehlein A."/>
            <person name="Daniel R."/>
        </authorList>
    </citation>
    <scope>NUCLEOTIDE SEQUENCE [LARGE SCALE GENOMIC DNA]</scope>
    <source>
        <strain evidence="10 11">DSM 4928</strain>
    </source>
</reference>
<dbReference type="AlphaFoldDB" id="A0A1V4SUH3"/>
<evidence type="ECO:0000256" key="5">
    <source>
        <dbReference type="ARBA" id="ARBA00022801"/>
    </source>
</evidence>
<keyword evidence="5 8" id="KW-0378">Hydrolase</keyword>
<evidence type="ECO:0000256" key="1">
    <source>
        <dbReference type="ARBA" id="ARBA00004970"/>
    </source>
</evidence>
<dbReference type="InterPro" id="IPR010140">
    <property type="entry name" value="Histidinol_P_phosphatase_HisJ"/>
</dbReference>
<evidence type="ECO:0000256" key="6">
    <source>
        <dbReference type="ARBA" id="ARBA00023102"/>
    </source>
</evidence>
<dbReference type="GO" id="GO:0000105">
    <property type="term" value="P:L-histidine biosynthetic process"/>
    <property type="evidence" value="ECO:0007669"/>
    <property type="project" value="UniProtKB-UniRule"/>
</dbReference>
<dbReference type="PANTHER" id="PTHR21039">
    <property type="entry name" value="HISTIDINOL PHOSPHATASE-RELATED"/>
    <property type="match status" value="1"/>
</dbReference>
<dbReference type="EC" id="3.1.3.15" evidence="3 8"/>
<dbReference type="PANTHER" id="PTHR21039:SF0">
    <property type="entry name" value="HISTIDINOL-PHOSPHATASE"/>
    <property type="match status" value="1"/>
</dbReference>
<dbReference type="InterPro" id="IPR004013">
    <property type="entry name" value="PHP_dom"/>
</dbReference>
<dbReference type="Pfam" id="PF02811">
    <property type="entry name" value="PHP"/>
    <property type="match status" value="1"/>
</dbReference>
<evidence type="ECO:0000313" key="11">
    <source>
        <dbReference type="Proteomes" id="UP000191448"/>
    </source>
</evidence>
<evidence type="ECO:0000313" key="10">
    <source>
        <dbReference type="EMBL" id="OPX47516.1"/>
    </source>
</evidence>
<keyword evidence="6 8" id="KW-0368">Histidine biosynthesis</keyword>
<evidence type="ECO:0000259" key="9">
    <source>
        <dbReference type="Pfam" id="PF02811"/>
    </source>
</evidence>
<accession>A0A1V4SUH3</accession>